<proteinExistence type="predicted"/>
<organism evidence="1 2">
    <name type="scientific">Turnera subulata</name>
    <dbReference type="NCBI Taxonomy" id="218843"/>
    <lineage>
        <taxon>Eukaryota</taxon>
        <taxon>Viridiplantae</taxon>
        <taxon>Streptophyta</taxon>
        <taxon>Embryophyta</taxon>
        <taxon>Tracheophyta</taxon>
        <taxon>Spermatophyta</taxon>
        <taxon>Magnoliopsida</taxon>
        <taxon>eudicotyledons</taxon>
        <taxon>Gunneridae</taxon>
        <taxon>Pentapetalae</taxon>
        <taxon>rosids</taxon>
        <taxon>fabids</taxon>
        <taxon>Malpighiales</taxon>
        <taxon>Passifloraceae</taxon>
        <taxon>Turnera</taxon>
    </lineage>
</organism>
<dbReference type="OrthoDB" id="1877767at2759"/>
<dbReference type="GO" id="GO:0000127">
    <property type="term" value="C:transcription factor TFIIIC complex"/>
    <property type="evidence" value="ECO:0007669"/>
    <property type="project" value="TreeGrafter"/>
</dbReference>
<comment type="caution">
    <text evidence="1">The sequence shown here is derived from an EMBL/GenBank/DDBJ whole genome shotgun (WGS) entry which is preliminary data.</text>
</comment>
<dbReference type="Proteomes" id="UP001141552">
    <property type="component" value="Unassembled WGS sequence"/>
</dbReference>
<dbReference type="GO" id="GO:0006383">
    <property type="term" value="P:transcription by RNA polymerase III"/>
    <property type="evidence" value="ECO:0007669"/>
    <property type="project" value="InterPro"/>
</dbReference>
<sequence length="127" mass="14411">MYILPSFEALTPPRRHHYSSSDRPLLLLPFLNATNPAQSVDLMEANLAGHNGHQETVVESAEEEYVLLDLDDVAEQVDIPPNAPYGLDTLEPILTIDDKIKLKFCLWVKKKQDPQKQAFLKVNEVLF</sequence>
<protein>
    <submittedName>
        <fullName evidence="1">Uncharacterized protein</fullName>
    </submittedName>
</protein>
<dbReference type="EMBL" id="JAKUCV010004208">
    <property type="protein sequence ID" value="KAJ4836169.1"/>
    <property type="molecule type" value="Genomic_DNA"/>
</dbReference>
<dbReference type="PANTHER" id="PTHR21860:SF2">
    <property type="entry name" value="GENERAL TRANSCRIPTION FACTOR 3C POLYPEPTIDE 6"/>
    <property type="match status" value="1"/>
</dbReference>
<reference evidence="1" key="1">
    <citation type="submission" date="2022-02" db="EMBL/GenBank/DDBJ databases">
        <authorList>
            <person name="Henning P.M."/>
            <person name="McCubbin A.G."/>
            <person name="Shore J.S."/>
        </authorList>
    </citation>
    <scope>NUCLEOTIDE SEQUENCE</scope>
    <source>
        <strain evidence="1">F60SS</strain>
        <tissue evidence="1">Leaves</tissue>
    </source>
</reference>
<evidence type="ECO:0000313" key="1">
    <source>
        <dbReference type="EMBL" id="KAJ4836169.1"/>
    </source>
</evidence>
<reference evidence="1" key="2">
    <citation type="journal article" date="2023" name="Plants (Basel)">
        <title>Annotation of the Turnera subulata (Passifloraceae) Draft Genome Reveals the S-Locus Evolved after the Divergence of Turneroideae from Passifloroideae in a Stepwise Manner.</title>
        <authorList>
            <person name="Henning P.M."/>
            <person name="Roalson E.H."/>
            <person name="Mir W."/>
            <person name="McCubbin A.G."/>
            <person name="Shore J.S."/>
        </authorList>
    </citation>
    <scope>NUCLEOTIDE SEQUENCE</scope>
    <source>
        <strain evidence="1">F60SS</strain>
    </source>
</reference>
<dbReference type="AlphaFoldDB" id="A0A9Q0FSS3"/>
<accession>A0A9Q0FSS3</accession>
<dbReference type="PANTHER" id="PTHR21860">
    <property type="entry name" value="TRANSCRIPTION INITIATION FACTOR IIIC TFIIIC , POLYPEPTIDE 6-RELATED"/>
    <property type="match status" value="1"/>
</dbReference>
<name>A0A9Q0FSS3_9ROSI</name>
<evidence type="ECO:0000313" key="2">
    <source>
        <dbReference type="Proteomes" id="UP001141552"/>
    </source>
</evidence>
<dbReference type="InterPro" id="IPR042771">
    <property type="entry name" value="GTF3C6-like"/>
</dbReference>
<keyword evidence="2" id="KW-1185">Reference proteome</keyword>
<gene>
    <name evidence="1" type="ORF">Tsubulata_004978</name>
</gene>